<dbReference type="Proteomes" id="UP000515123">
    <property type="component" value="Linkage group 8"/>
</dbReference>
<sequence>MVDSVVFVLTALLVAVAAAAFDVPAIPFDEGYSQLFGEGNLVRSPDGRSVRIMLNRYSGSGFISSDSYLHGFFSASIKLPAGYTAGVVVAFYVSSHKLE</sequence>
<evidence type="ECO:0000259" key="4">
    <source>
        <dbReference type="Pfam" id="PF00722"/>
    </source>
</evidence>
<proteinExistence type="predicted"/>
<dbReference type="GO" id="GO:0004553">
    <property type="term" value="F:hydrolase activity, hydrolyzing O-glycosyl compounds"/>
    <property type="evidence" value="ECO:0007669"/>
    <property type="project" value="InterPro"/>
</dbReference>
<accession>A0A6P5FMS4</accession>
<dbReference type="Gene3D" id="2.60.120.200">
    <property type="match status" value="1"/>
</dbReference>
<reference evidence="6" key="2">
    <citation type="submission" date="2025-08" db="UniProtKB">
        <authorList>
            <consortium name="RefSeq"/>
        </authorList>
    </citation>
    <scope>IDENTIFICATION</scope>
    <source>
        <tissue evidence="6">Leaf</tissue>
    </source>
</reference>
<feature type="domain" description="GH16" evidence="4">
    <location>
        <begin position="31"/>
        <end position="96"/>
    </location>
</feature>
<keyword evidence="1" id="KW-0378">Hydrolase</keyword>
<dbReference type="PANTHER" id="PTHR31062">
    <property type="entry name" value="XYLOGLUCAN ENDOTRANSGLUCOSYLASE/HYDROLASE PROTEIN 8-RELATED"/>
    <property type="match status" value="1"/>
</dbReference>
<dbReference type="InterPro" id="IPR044791">
    <property type="entry name" value="Beta-glucanase/XTH"/>
</dbReference>
<dbReference type="InterPro" id="IPR013320">
    <property type="entry name" value="ConA-like_dom_sf"/>
</dbReference>
<dbReference type="AlphaFoldDB" id="A0A6P5FMS4"/>
<dbReference type="RefSeq" id="XP_020094400.1">
    <property type="nucleotide sequence ID" value="XM_020238811.1"/>
</dbReference>
<evidence type="ECO:0000256" key="3">
    <source>
        <dbReference type="SAM" id="SignalP"/>
    </source>
</evidence>
<name>A0A6P5FMS4_ANACO</name>
<feature type="chain" id="PRO_5028454468" evidence="3">
    <location>
        <begin position="20"/>
        <end position="99"/>
    </location>
</feature>
<reference evidence="5" key="1">
    <citation type="journal article" date="2015" name="Nat. Genet.">
        <title>The pineapple genome and the evolution of CAM photosynthesis.</title>
        <authorList>
            <person name="Ming R."/>
            <person name="VanBuren R."/>
            <person name="Wai C.M."/>
            <person name="Tang H."/>
            <person name="Schatz M.C."/>
            <person name="Bowers J.E."/>
            <person name="Lyons E."/>
            <person name="Wang M.L."/>
            <person name="Chen J."/>
            <person name="Biggers E."/>
            <person name="Zhang J."/>
            <person name="Huang L."/>
            <person name="Zhang L."/>
            <person name="Miao W."/>
            <person name="Zhang J."/>
            <person name="Ye Z."/>
            <person name="Miao C."/>
            <person name="Lin Z."/>
            <person name="Wang H."/>
            <person name="Zhou H."/>
            <person name="Yim W.C."/>
            <person name="Priest H.D."/>
            <person name="Zheng C."/>
            <person name="Woodhouse M."/>
            <person name="Edger P.P."/>
            <person name="Guyot R."/>
            <person name="Guo H.B."/>
            <person name="Guo H."/>
            <person name="Zheng G."/>
            <person name="Singh R."/>
            <person name="Sharma A."/>
            <person name="Min X."/>
            <person name="Zheng Y."/>
            <person name="Lee H."/>
            <person name="Gurtowski J."/>
            <person name="Sedlazeck F.J."/>
            <person name="Harkess A."/>
            <person name="McKain M.R."/>
            <person name="Liao Z."/>
            <person name="Fang J."/>
            <person name="Liu J."/>
            <person name="Zhang X."/>
            <person name="Zhang Q."/>
            <person name="Hu W."/>
            <person name="Qin Y."/>
            <person name="Wang K."/>
            <person name="Chen L.Y."/>
            <person name="Shirley N."/>
            <person name="Lin Y.R."/>
            <person name="Liu L.Y."/>
            <person name="Hernandez A.G."/>
            <person name="Wright C.L."/>
            <person name="Bulone V."/>
            <person name="Tuskan G.A."/>
            <person name="Heath K."/>
            <person name="Zee F."/>
            <person name="Moore P.H."/>
            <person name="Sunkar R."/>
            <person name="Leebens-Mack J.H."/>
            <person name="Mockler T."/>
            <person name="Bennetzen J.L."/>
            <person name="Freeling M."/>
            <person name="Sankoff D."/>
            <person name="Paterson A.H."/>
            <person name="Zhu X."/>
            <person name="Yang X."/>
            <person name="Smith J.A."/>
            <person name="Cushman J.C."/>
            <person name="Paull R.E."/>
            <person name="Yu Q."/>
        </authorList>
    </citation>
    <scope>NUCLEOTIDE SEQUENCE [LARGE SCALE GENOMIC DNA]</scope>
    <source>
        <strain evidence="5">cv. F153</strain>
    </source>
</reference>
<protein>
    <submittedName>
        <fullName evidence="6">Probable xyloglucan endotransglucosylase/hydrolase protein 29</fullName>
    </submittedName>
</protein>
<dbReference type="Gramene" id="Aco007560.1.mrna1">
    <property type="protein sequence ID" value="Aco007560.1.mrna1"/>
    <property type="gene ID" value="Aco007560.1.path1"/>
</dbReference>
<dbReference type="SUPFAM" id="SSF49899">
    <property type="entry name" value="Concanavalin A-like lectins/glucanases"/>
    <property type="match status" value="1"/>
</dbReference>
<feature type="signal peptide" evidence="3">
    <location>
        <begin position="1"/>
        <end position="19"/>
    </location>
</feature>
<evidence type="ECO:0000256" key="2">
    <source>
        <dbReference type="ARBA" id="ARBA00023295"/>
    </source>
</evidence>
<evidence type="ECO:0000313" key="6">
    <source>
        <dbReference type="RefSeq" id="XP_020094400.1"/>
    </source>
</evidence>
<organism evidence="5 6">
    <name type="scientific">Ananas comosus</name>
    <name type="common">Pineapple</name>
    <name type="synonym">Ananas ananas</name>
    <dbReference type="NCBI Taxonomy" id="4615"/>
    <lineage>
        <taxon>Eukaryota</taxon>
        <taxon>Viridiplantae</taxon>
        <taxon>Streptophyta</taxon>
        <taxon>Embryophyta</taxon>
        <taxon>Tracheophyta</taxon>
        <taxon>Spermatophyta</taxon>
        <taxon>Magnoliopsida</taxon>
        <taxon>Liliopsida</taxon>
        <taxon>Poales</taxon>
        <taxon>Bromeliaceae</taxon>
        <taxon>Bromelioideae</taxon>
        <taxon>Ananas</taxon>
    </lineage>
</organism>
<keyword evidence="2" id="KW-0326">Glycosidase</keyword>
<keyword evidence="3" id="KW-0732">Signal</keyword>
<gene>
    <name evidence="6" type="primary">LOC109714269</name>
</gene>
<dbReference type="OrthoDB" id="1744157at2759"/>
<dbReference type="GeneID" id="109714269"/>
<evidence type="ECO:0000256" key="1">
    <source>
        <dbReference type="ARBA" id="ARBA00022801"/>
    </source>
</evidence>
<dbReference type="InterPro" id="IPR000757">
    <property type="entry name" value="Beta-glucanase-like"/>
</dbReference>
<dbReference type="GO" id="GO:0005975">
    <property type="term" value="P:carbohydrate metabolic process"/>
    <property type="evidence" value="ECO:0007669"/>
    <property type="project" value="InterPro"/>
</dbReference>
<keyword evidence="5" id="KW-1185">Reference proteome</keyword>
<evidence type="ECO:0000313" key="5">
    <source>
        <dbReference type="Proteomes" id="UP000515123"/>
    </source>
</evidence>
<dbReference type="Pfam" id="PF00722">
    <property type="entry name" value="Glyco_hydro_16"/>
    <property type="match status" value="1"/>
</dbReference>